<feature type="chain" id="PRO_5008544056" evidence="1">
    <location>
        <begin position="19"/>
        <end position="382"/>
    </location>
</feature>
<accession>A0A1B3B9K9</accession>
<gene>
    <name evidence="2" type="ORF">KS2013_759</name>
</gene>
<dbReference type="Gene3D" id="2.102.10.10">
    <property type="entry name" value="Rieske [2Fe-2S] iron-sulphur domain"/>
    <property type="match status" value="1"/>
</dbReference>
<feature type="signal peptide" evidence="1">
    <location>
        <begin position="1"/>
        <end position="18"/>
    </location>
</feature>
<dbReference type="OrthoDB" id="5624396at2"/>
<sequence precursor="true">MKLFLLSILSLFIIEAQATHDQTKWIDADLVKVNISELTPGEIKTVNWSEYPISILIPTQAQLREYQAIKDEQLGAPLEIYDLAKQVSDLPYNSFERLLIADKMLGKRFHENISVFINVSPYIGCYVSFEAHKKSKFQLNNYLYDPCQDVYFDISGRVLRGHKQNIQENLELPPYTIKDDTIIIGNTFGIDDSDIKKLLPKDSKRPIKTESDFFDAIAYSQTTQIKNHLEKNDVDLSKKIQGSRLKLTPFAQAIFLEHFNIAKLFMDSPGFESRLPSGELLGCSMQYHWGDDLDALFDLGLDPNKAYCNYEYNGCPTPLVFHSPTAYADKDAELSRLLQHVEHGYDLKNRYCGKTLEEKLSEDGYSEWYSELLQKIENTTSH</sequence>
<dbReference type="RefSeq" id="WP_068989993.1">
    <property type="nucleotide sequence ID" value="NZ_CP012418.1"/>
</dbReference>
<keyword evidence="1" id="KW-0732">Signal</keyword>
<proteinExistence type="predicted"/>
<organism evidence="2 3">
    <name type="scientific">Kangiella sediminilitoris</name>
    <dbReference type="NCBI Taxonomy" id="1144748"/>
    <lineage>
        <taxon>Bacteria</taxon>
        <taxon>Pseudomonadati</taxon>
        <taxon>Pseudomonadota</taxon>
        <taxon>Gammaproteobacteria</taxon>
        <taxon>Kangiellales</taxon>
        <taxon>Kangiellaceae</taxon>
        <taxon>Kangiella</taxon>
    </lineage>
</organism>
<dbReference type="GO" id="GO:0051537">
    <property type="term" value="F:2 iron, 2 sulfur cluster binding"/>
    <property type="evidence" value="ECO:0007669"/>
    <property type="project" value="InterPro"/>
</dbReference>
<evidence type="ECO:0000313" key="2">
    <source>
        <dbReference type="EMBL" id="AOE49483.1"/>
    </source>
</evidence>
<dbReference type="STRING" id="1144748.KS2013_759"/>
<protein>
    <submittedName>
        <fullName evidence="2">Uncharacterized protein</fullName>
    </submittedName>
</protein>
<dbReference type="Proteomes" id="UP000094147">
    <property type="component" value="Chromosome"/>
</dbReference>
<dbReference type="EMBL" id="CP012418">
    <property type="protein sequence ID" value="AOE49483.1"/>
    <property type="molecule type" value="Genomic_DNA"/>
</dbReference>
<evidence type="ECO:0000313" key="3">
    <source>
        <dbReference type="Proteomes" id="UP000094147"/>
    </source>
</evidence>
<dbReference type="InterPro" id="IPR036922">
    <property type="entry name" value="Rieske_2Fe-2S_sf"/>
</dbReference>
<keyword evidence="3" id="KW-1185">Reference proteome</keyword>
<reference evidence="3" key="1">
    <citation type="submission" date="2015-08" db="EMBL/GenBank/DDBJ databases">
        <authorList>
            <person name="Kim K.M."/>
        </authorList>
    </citation>
    <scope>NUCLEOTIDE SEQUENCE [LARGE SCALE GENOMIC DNA]</scope>
    <source>
        <strain evidence="3">KCTC 23892</strain>
    </source>
</reference>
<dbReference type="SUPFAM" id="SSF50022">
    <property type="entry name" value="ISP domain"/>
    <property type="match status" value="1"/>
</dbReference>
<dbReference type="AlphaFoldDB" id="A0A1B3B9K9"/>
<evidence type="ECO:0000256" key="1">
    <source>
        <dbReference type="SAM" id="SignalP"/>
    </source>
</evidence>
<name>A0A1B3B9K9_9GAMM</name>
<dbReference type="KEGG" id="ksd:KS2013_759"/>